<dbReference type="InterPro" id="IPR020846">
    <property type="entry name" value="MFS_dom"/>
</dbReference>
<proteinExistence type="predicted"/>
<name>A0ABW6S737_9NOCA</name>
<keyword evidence="5 6" id="KW-0472">Membrane</keyword>
<comment type="caution">
    <text evidence="8">The sequence shown here is derived from an EMBL/GenBank/DDBJ whole genome shotgun (WGS) entry which is preliminary data.</text>
</comment>
<evidence type="ECO:0000256" key="3">
    <source>
        <dbReference type="ARBA" id="ARBA00022692"/>
    </source>
</evidence>
<dbReference type="EMBL" id="JBIAQY010000012">
    <property type="protein sequence ID" value="MFF3572095.1"/>
    <property type="molecule type" value="Genomic_DNA"/>
</dbReference>
<dbReference type="InterPro" id="IPR050382">
    <property type="entry name" value="MFS_Na/Anion_cotransporter"/>
</dbReference>
<dbReference type="PIRSF" id="PIRSF002808">
    <property type="entry name" value="Hexose_phosphate_transp"/>
    <property type="match status" value="1"/>
</dbReference>
<evidence type="ECO:0000313" key="9">
    <source>
        <dbReference type="Proteomes" id="UP001601992"/>
    </source>
</evidence>
<sequence length="463" mass="49485">MLKPESGDLAAAGPVTPAGAQRSRRIPTRFVVLGLLFVITVVNYADRSSLSITGTSVRESLGFSAVQLGYIFSAFSWAYVVAQLPGGMLLDRFGARRVYACSLALWTLATAATSLVGLINTRVVVALVVMFALRLLLGVFESPAFPANARVATIWFPTAERGQATAVFNSGQYFATVLFAPVMAWITHEFGWRWVFVLLGALGLAIAILWWGWMYPPREHGRVSPSELDTMSSGGALVDMDSTPSTAARTRIDRRMLGRVLSMRPLWGISVFQYAVNSLSYFFITWFPIYLTQARHISLVHAGFIAALPALAAFIGGLFGGFLSDFILRHGVSLTLARKVPAAAGLLLGTVIAVADFTDSTTIIVLIMTTAFFGKGMGSLGWAITTDVAPTEAASIFSSLTNGLGNIAGIVTPIVIGYIVQTTGSFNVALWFVAAHGVLAVVALVGMGPIRRLSFGDRAEVSA</sequence>
<dbReference type="SUPFAM" id="SSF103473">
    <property type="entry name" value="MFS general substrate transporter"/>
    <property type="match status" value="1"/>
</dbReference>
<dbReference type="Proteomes" id="UP001601992">
    <property type="component" value="Unassembled WGS sequence"/>
</dbReference>
<dbReference type="PANTHER" id="PTHR11662">
    <property type="entry name" value="SOLUTE CARRIER FAMILY 17"/>
    <property type="match status" value="1"/>
</dbReference>
<dbReference type="CDD" id="cd17319">
    <property type="entry name" value="MFS_ExuT_GudP_like"/>
    <property type="match status" value="1"/>
</dbReference>
<feature type="transmembrane region" description="Helical" evidence="6">
    <location>
        <begin position="265"/>
        <end position="284"/>
    </location>
</feature>
<dbReference type="InterPro" id="IPR011701">
    <property type="entry name" value="MFS"/>
</dbReference>
<feature type="transmembrane region" description="Helical" evidence="6">
    <location>
        <begin position="340"/>
        <end position="357"/>
    </location>
</feature>
<evidence type="ECO:0000256" key="2">
    <source>
        <dbReference type="ARBA" id="ARBA00022475"/>
    </source>
</evidence>
<dbReference type="RefSeq" id="WP_387405780.1">
    <property type="nucleotide sequence ID" value="NZ_JBIAQY010000012.1"/>
</dbReference>
<gene>
    <name evidence="8" type="ORF">ACFYXQ_30375</name>
</gene>
<dbReference type="Gene3D" id="1.20.1250.20">
    <property type="entry name" value="MFS general substrate transporter like domains"/>
    <property type="match status" value="2"/>
</dbReference>
<feature type="transmembrane region" description="Helical" evidence="6">
    <location>
        <begin position="363"/>
        <end position="384"/>
    </location>
</feature>
<evidence type="ECO:0000256" key="6">
    <source>
        <dbReference type="SAM" id="Phobius"/>
    </source>
</evidence>
<reference evidence="8 9" key="1">
    <citation type="submission" date="2024-10" db="EMBL/GenBank/DDBJ databases">
        <title>The Natural Products Discovery Center: Release of the First 8490 Sequenced Strains for Exploring Actinobacteria Biosynthetic Diversity.</title>
        <authorList>
            <person name="Kalkreuter E."/>
            <person name="Kautsar S.A."/>
            <person name="Yang D."/>
            <person name="Bader C.D."/>
            <person name="Teijaro C.N."/>
            <person name="Fluegel L."/>
            <person name="Davis C.M."/>
            <person name="Simpson J.R."/>
            <person name="Lauterbach L."/>
            <person name="Steele A.D."/>
            <person name="Gui C."/>
            <person name="Meng S."/>
            <person name="Li G."/>
            <person name="Viehrig K."/>
            <person name="Ye F."/>
            <person name="Su P."/>
            <person name="Kiefer A.F."/>
            <person name="Nichols A."/>
            <person name="Cepeda A.J."/>
            <person name="Yan W."/>
            <person name="Fan B."/>
            <person name="Jiang Y."/>
            <person name="Adhikari A."/>
            <person name="Zheng C.-J."/>
            <person name="Schuster L."/>
            <person name="Cowan T.M."/>
            <person name="Smanski M.J."/>
            <person name="Chevrette M.G."/>
            <person name="De Carvalho L.P.S."/>
            <person name="Shen B."/>
        </authorList>
    </citation>
    <scope>NUCLEOTIDE SEQUENCE [LARGE SCALE GENOMIC DNA]</scope>
    <source>
        <strain evidence="8 9">NPDC002593</strain>
    </source>
</reference>
<feature type="domain" description="Major facilitator superfamily (MFS) profile" evidence="7">
    <location>
        <begin position="32"/>
        <end position="452"/>
    </location>
</feature>
<dbReference type="PANTHER" id="PTHR11662:SF399">
    <property type="entry name" value="FI19708P1-RELATED"/>
    <property type="match status" value="1"/>
</dbReference>
<organism evidence="8 9">
    <name type="scientific">Nocardia jiangxiensis</name>
    <dbReference type="NCBI Taxonomy" id="282685"/>
    <lineage>
        <taxon>Bacteria</taxon>
        <taxon>Bacillati</taxon>
        <taxon>Actinomycetota</taxon>
        <taxon>Actinomycetes</taxon>
        <taxon>Mycobacteriales</taxon>
        <taxon>Nocardiaceae</taxon>
        <taxon>Nocardia</taxon>
    </lineage>
</organism>
<dbReference type="Pfam" id="PF07690">
    <property type="entry name" value="MFS_1"/>
    <property type="match status" value="1"/>
</dbReference>
<keyword evidence="2" id="KW-1003">Cell membrane</keyword>
<evidence type="ECO:0000256" key="5">
    <source>
        <dbReference type="ARBA" id="ARBA00023136"/>
    </source>
</evidence>
<feature type="transmembrane region" description="Helical" evidence="6">
    <location>
        <begin position="396"/>
        <end position="420"/>
    </location>
</feature>
<keyword evidence="4 6" id="KW-1133">Transmembrane helix</keyword>
<feature type="transmembrane region" description="Helical" evidence="6">
    <location>
        <begin position="166"/>
        <end position="186"/>
    </location>
</feature>
<keyword evidence="3 6" id="KW-0812">Transmembrane</keyword>
<feature type="transmembrane region" description="Helical" evidence="6">
    <location>
        <begin position="125"/>
        <end position="145"/>
    </location>
</feature>
<evidence type="ECO:0000256" key="4">
    <source>
        <dbReference type="ARBA" id="ARBA00022989"/>
    </source>
</evidence>
<comment type="subcellular location">
    <subcellularLocation>
        <location evidence="1">Cell membrane</location>
        <topology evidence="1">Multi-pass membrane protein</topology>
    </subcellularLocation>
</comment>
<feature type="transmembrane region" description="Helical" evidence="6">
    <location>
        <begin position="98"/>
        <end position="119"/>
    </location>
</feature>
<feature type="transmembrane region" description="Helical" evidence="6">
    <location>
        <begin position="426"/>
        <end position="448"/>
    </location>
</feature>
<evidence type="ECO:0000313" key="8">
    <source>
        <dbReference type="EMBL" id="MFF3572095.1"/>
    </source>
</evidence>
<keyword evidence="9" id="KW-1185">Reference proteome</keyword>
<evidence type="ECO:0000256" key="1">
    <source>
        <dbReference type="ARBA" id="ARBA00004651"/>
    </source>
</evidence>
<feature type="transmembrane region" description="Helical" evidence="6">
    <location>
        <begin position="26"/>
        <end position="45"/>
    </location>
</feature>
<dbReference type="PROSITE" id="PS50850">
    <property type="entry name" value="MFS"/>
    <property type="match status" value="1"/>
</dbReference>
<feature type="transmembrane region" description="Helical" evidence="6">
    <location>
        <begin position="192"/>
        <end position="213"/>
    </location>
</feature>
<feature type="transmembrane region" description="Helical" evidence="6">
    <location>
        <begin position="65"/>
        <end position="86"/>
    </location>
</feature>
<dbReference type="InterPro" id="IPR000849">
    <property type="entry name" value="Sugar_P_transporter"/>
</dbReference>
<protein>
    <submittedName>
        <fullName evidence="8">MFS transporter</fullName>
    </submittedName>
</protein>
<feature type="transmembrane region" description="Helical" evidence="6">
    <location>
        <begin position="304"/>
        <end position="328"/>
    </location>
</feature>
<dbReference type="InterPro" id="IPR036259">
    <property type="entry name" value="MFS_trans_sf"/>
</dbReference>
<evidence type="ECO:0000259" key="7">
    <source>
        <dbReference type="PROSITE" id="PS50850"/>
    </source>
</evidence>
<accession>A0ABW6S737</accession>